<dbReference type="Proteomes" id="UP000824334">
    <property type="component" value="Chromosome"/>
</dbReference>
<keyword evidence="2" id="KW-0798">TonB box</keyword>
<organism evidence="4 5">
    <name type="scientific">Brevundimonas nasdae</name>
    <dbReference type="NCBI Taxonomy" id="172043"/>
    <lineage>
        <taxon>Bacteria</taxon>
        <taxon>Pseudomonadati</taxon>
        <taxon>Pseudomonadota</taxon>
        <taxon>Alphaproteobacteria</taxon>
        <taxon>Caulobacterales</taxon>
        <taxon>Caulobacteraceae</taxon>
        <taxon>Brevundimonas</taxon>
    </lineage>
</organism>
<keyword evidence="5" id="KW-1185">Reference proteome</keyword>
<keyword evidence="4" id="KW-0675">Receptor</keyword>
<evidence type="ECO:0000256" key="2">
    <source>
        <dbReference type="ARBA" id="ARBA00023077"/>
    </source>
</evidence>
<name>A0ABX8TKX8_9CAUL</name>
<evidence type="ECO:0000256" key="1">
    <source>
        <dbReference type="ARBA" id="ARBA00023065"/>
    </source>
</evidence>
<keyword evidence="1" id="KW-0406">Ion transport</keyword>
<dbReference type="PANTHER" id="PTHR32552:SF81">
    <property type="entry name" value="TONB-DEPENDENT OUTER MEMBRANE RECEPTOR"/>
    <property type="match status" value="1"/>
</dbReference>
<evidence type="ECO:0000313" key="5">
    <source>
        <dbReference type="Proteomes" id="UP000824334"/>
    </source>
</evidence>
<keyword evidence="1" id="KW-0813">Transport</keyword>
<evidence type="ECO:0000259" key="3">
    <source>
        <dbReference type="Pfam" id="PF00593"/>
    </source>
</evidence>
<dbReference type="PANTHER" id="PTHR32552">
    <property type="entry name" value="FERRICHROME IRON RECEPTOR-RELATED"/>
    <property type="match status" value="1"/>
</dbReference>
<sequence>MTATASSLGPKTWTASGPVVGDSYAQGASIQVDYALGDHTITSITAYRQFDAHGASDGDMTAVNYIDSNGGANKTDWFTQELRLTSPIGQHFDYVAGLYYYNSTASSLIRQRGNLNWIVPASQGQVIPIVPGASLNTVFENSTYNDVDSTSFAVFGQGTWHATPRLDIIVGARSTWDDAELDYRRALTPGTMPIPGSVPLQFKQSVDAHNLSWRASARYSLAQDMMAYATISRGYKGPGFSGLSAASATADQRVQPEIPTSYELGLKTAFLDRRLVANLALYSTTVKDFQAQVSDLSSPTYSTRITNAGEIKTKGVEFNLIARPTAELTITAGGAYTDGHYVDFNGVQCYFGQPKVSQGGPCTTPPANPTSPDGFFNAGGLSLAGVAEWVYGTTVTYQRDVGAGLHMAGQVNWNWQSDVNFAPSGDPGTIQKAYGLLGARIAVSSQDARWTLALLGSNLLDERFAAMIAPSPSTALNPGGYVQFFSPDSVRRFSVSLSTRF</sequence>
<reference evidence="4 5" key="1">
    <citation type="submission" date="2021-07" db="EMBL/GenBank/DDBJ databases">
        <title>Isolation and characterization of bacteria from a gold mining with a capacity of golden bioaccumulation.</title>
        <authorList>
            <person name="Yang X.J."/>
        </authorList>
    </citation>
    <scope>NUCLEOTIDE SEQUENCE [LARGE SCALE GENOMIC DNA]</scope>
    <source>
        <strain evidence="4 5">Au29</strain>
    </source>
</reference>
<feature type="domain" description="TonB-dependent receptor-like beta-barrel" evidence="3">
    <location>
        <begin position="12"/>
        <end position="459"/>
    </location>
</feature>
<dbReference type="EMBL" id="CP080034">
    <property type="protein sequence ID" value="QYC11876.1"/>
    <property type="molecule type" value="Genomic_DNA"/>
</dbReference>
<dbReference type="Pfam" id="PF00593">
    <property type="entry name" value="TonB_dep_Rec_b-barrel"/>
    <property type="match status" value="1"/>
</dbReference>
<dbReference type="InterPro" id="IPR000531">
    <property type="entry name" value="Beta-barrel_TonB"/>
</dbReference>
<gene>
    <name evidence="4" type="ORF">KWG56_07985</name>
</gene>
<proteinExistence type="predicted"/>
<dbReference type="InterPro" id="IPR039426">
    <property type="entry name" value="TonB-dep_rcpt-like"/>
</dbReference>
<accession>A0ABX8TKX8</accession>
<evidence type="ECO:0000313" key="4">
    <source>
        <dbReference type="EMBL" id="QYC11876.1"/>
    </source>
</evidence>
<protein>
    <submittedName>
        <fullName evidence="4">TonB-dependent receptor</fullName>
    </submittedName>
</protein>